<dbReference type="NCBIfam" id="TIGR00435">
    <property type="entry name" value="cysS"/>
    <property type="match status" value="1"/>
</dbReference>
<dbReference type="PRINTS" id="PR00983">
    <property type="entry name" value="TRNASYNTHCYS"/>
</dbReference>
<name>A0A1Y1SCG9_9GAMM</name>
<dbReference type="Gene3D" id="3.40.50.620">
    <property type="entry name" value="HUPs"/>
    <property type="match status" value="1"/>
</dbReference>
<comment type="subunit">
    <text evidence="3 12">Monomer.</text>
</comment>
<feature type="binding site" evidence="12">
    <location>
        <position position="234"/>
    </location>
    <ligand>
        <name>Zn(2+)</name>
        <dbReference type="ChEBI" id="CHEBI:29105"/>
    </ligand>
</feature>
<evidence type="ECO:0000256" key="11">
    <source>
        <dbReference type="ARBA" id="ARBA00023146"/>
    </source>
</evidence>
<dbReference type="STRING" id="1317117.ATO7_13478"/>
<feature type="binding site" evidence="12">
    <location>
        <position position="238"/>
    </location>
    <ligand>
        <name>Zn(2+)</name>
        <dbReference type="ChEBI" id="CHEBI:29105"/>
    </ligand>
</feature>
<comment type="subcellular location">
    <subcellularLocation>
        <location evidence="1 12">Cytoplasm</location>
    </subcellularLocation>
</comment>
<gene>
    <name evidence="12 14" type="primary">cysS</name>
    <name evidence="14" type="ORF">ATO7_13478</name>
</gene>
<feature type="short sequence motif" description="'KMSKS' region" evidence="12">
    <location>
        <begin position="266"/>
        <end position="270"/>
    </location>
</feature>
<dbReference type="GO" id="GO:0006423">
    <property type="term" value="P:cysteinyl-tRNA aminoacylation"/>
    <property type="evidence" value="ECO:0007669"/>
    <property type="project" value="UniProtKB-UniRule"/>
</dbReference>
<evidence type="ECO:0000313" key="14">
    <source>
        <dbReference type="EMBL" id="ORE86311.1"/>
    </source>
</evidence>
<dbReference type="CDD" id="cd07963">
    <property type="entry name" value="Anticodon_Ia_Cys"/>
    <property type="match status" value="1"/>
</dbReference>
<organism evidence="14 15">
    <name type="scientific">Oceanococcus atlanticus</name>
    <dbReference type="NCBI Taxonomy" id="1317117"/>
    <lineage>
        <taxon>Bacteria</taxon>
        <taxon>Pseudomonadati</taxon>
        <taxon>Pseudomonadota</taxon>
        <taxon>Gammaproteobacteria</taxon>
        <taxon>Chromatiales</taxon>
        <taxon>Oceanococcaceae</taxon>
        <taxon>Oceanococcus</taxon>
    </lineage>
</organism>
<dbReference type="InterPro" id="IPR015803">
    <property type="entry name" value="Cys-tRNA-ligase"/>
</dbReference>
<comment type="cofactor">
    <cofactor evidence="12">
        <name>Zn(2+)</name>
        <dbReference type="ChEBI" id="CHEBI:29105"/>
    </cofactor>
    <text evidence="12">Binds 1 zinc ion per subunit.</text>
</comment>
<dbReference type="Pfam" id="PF09190">
    <property type="entry name" value="DALR_2"/>
    <property type="match status" value="1"/>
</dbReference>
<dbReference type="InterPro" id="IPR009080">
    <property type="entry name" value="tRNAsynth_Ia_anticodon-bd"/>
</dbReference>
<feature type="binding site" evidence="12">
    <location>
        <position position="209"/>
    </location>
    <ligand>
        <name>Zn(2+)</name>
        <dbReference type="ChEBI" id="CHEBI:29105"/>
    </ligand>
</feature>
<dbReference type="AlphaFoldDB" id="A0A1Y1SCG9"/>
<reference evidence="14 15" key="1">
    <citation type="submission" date="2013-04" db="EMBL/GenBank/DDBJ databases">
        <title>Oceanococcus atlanticus 22II-S10r2 Genome Sequencing.</title>
        <authorList>
            <person name="Lai Q."/>
            <person name="Li G."/>
            <person name="Shao Z."/>
        </authorList>
    </citation>
    <scope>NUCLEOTIDE SEQUENCE [LARGE SCALE GENOMIC DNA]</scope>
    <source>
        <strain evidence="14 15">22II-S10r2</strain>
    </source>
</reference>
<dbReference type="InterPro" id="IPR032678">
    <property type="entry name" value="tRNA-synt_1_cat_dom"/>
</dbReference>
<dbReference type="PANTHER" id="PTHR10890:SF3">
    <property type="entry name" value="CYSTEINE--TRNA LIGASE, CYTOPLASMIC"/>
    <property type="match status" value="1"/>
</dbReference>
<feature type="binding site" evidence="12">
    <location>
        <position position="269"/>
    </location>
    <ligand>
        <name>ATP</name>
        <dbReference type="ChEBI" id="CHEBI:30616"/>
    </ligand>
</feature>
<comment type="similarity">
    <text evidence="2 12">Belongs to the class-I aminoacyl-tRNA synthetase family.</text>
</comment>
<keyword evidence="7 12" id="KW-0547">Nucleotide-binding</keyword>
<dbReference type="HAMAP" id="MF_00041">
    <property type="entry name" value="Cys_tRNA_synth"/>
    <property type="match status" value="1"/>
</dbReference>
<keyword evidence="15" id="KW-1185">Reference proteome</keyword>
<evidence type="ECO:0000259" key="13">
    <source>
        <dbReference type="SMART" id="SM00840"/>
    </source>
</evidence>
<dbReference type="GO" id="GO:0008270">
    <property type="term" value="F:zinc ion binding"/>
    <property type="evidence" value="ECO:0007669"/>
    <property type="project" value="UniProtKB-UniRule"/>
</dbReference>
<accession>A0A1Y1SCG9</accession>
<keyword evidence="6 12" id="KW-0479">Metal-binding</keyword>
<dbReference type="GO" id="GO:0004817">
    <property type="term" value="F:cysteine-tRNA ligase activity"/>
    <property type="evidence" value="ECO:0007669"/>
    <property type="project" value="UniProtKB-UniRule"/>
</dbReference>
<dbReference type="InterPro" id="IPR014729">
    <property type="entry name" value="Rossmann-like_a/b/a_fold"/>
</dbReference>
<evidence type="ECO:0000256" key="4">
    <source>
        <dbReference type="ARBA" id="ARBA00022490"/>
    </source>
</evidence>
<comment type="caution">
    <text evidence="14">The sequence shown here is derived from an EMBL/GenBank/DDBJ whole genome shotgun (WGS) entry which is preliminary data.</text>
</comment>
<keyword evidence="10 12" id="KW-0648">Protein biosynthesis</keyword>
<evidence type="ECO:0000256" key="1">
    <source>
        <dbReference type="ARBA" id="ARBA00004496"/>
    </source>
</evidence>
<dbReference type="GO" id="GO:0005829">
    <property type="term" value="C:cytosol"/>
    <property type="evidence" value="ECO:0007669"/>
    <property type="project" value="TreeGrafter"/>
</dbReference>
<evidence type="ECO:0000256" key="6">
    <source>
        <dbReference type="ARBA" id="ARBA00022723"/>
    </source>
</evidence>
<dbReference type="Pfam" id="PF01406">
    <property type="entry name" value="tRNA-synt_1e"/>
    <property type="match status" value="1"/>
</dbReference>
<dbReference type="Proteomes" id="UP000192342">
    <property type="component" value="Unassembled WGS sequence"/>
</dbReference>
<proteinExistence type="inferred from homology"/>
<evidence type="ECO:0000256" key="9">
    <source>
        <dbReference type="ARBA" id="ARBA00022840"/>
    </source>
</evidence>
<dbReference type="CDD" id="cd00672">
    <property type="entry name" value="CysRS_core"/>
    <property type="match status" value="1"/>
</dbReference>
<dbReference type="EMBL" id="AQQV01000003">
    <property type="protein sequence ID" value="ORE86311.1"/>
    <property type="molecule type" value="Genomic_DNA"/>
</dbReference>
<dbReference type="InterPro" id="IPR024909">
    <property type="entry name" value="Cys-tRNA/MSH_ligase"/>
</dbReference>
<keyword evidence="9 12" id="KW-0067">ATP-binding</keyword>
<evidence type="ECO:0000256" key="10">
    <source>
        <dbReference type="ARBA" id="ARBA00022917"/>
    </source>
</evidence>
<dbReference type="SUPFAM" id="SSF47323">
    <property type="entry name" value="Anticodon-binding domain of a subclass of class I aminoacyl-tRNA synthetases"/>
    <property type="match status" value="1"/>
</dbReference>
<evidence type="ECO:0000256" key="3">
    <source>
        <dbReference type="ARBA" id="ARBA00011245"/>
    </source>
</evidence>
<comment type="catalytic activity">
    <reaction evidence="12">
        <text>tRNA(Cys) + L-cysteine + ATP = L-cysteinyl-tRNA(Cys) + AMP + diphosphate</text>
        <dbReference type="Rhea" id="RHEA:17773"/>
        <dbReference type="Rhea" id="RHEA-COMP:9661"/>
        <dbReference type="Rhea" id="RHEA-COMP:9679"/>
        <dbReference type="ChEBI" id="CHEBI:30616"/>
        <dbReference type="ChEBI" id="CHEBI:33019"/>
        <dbReference type="ChEBI" id="CHEBI:35235"/>
        <dbReference type="ChEBI" id="CHEBI:78442"/>
        <dbReference type="ChEBI" id="CHEBI:78517"/>
        <dbReference type="ChEBI" id="CHEBI:456215"/>
        <dbReference type="EC" id="6.1.1.16"/>
    </reaction>
</comment>
<dbReference type="FunFam" id="3.40.50.620:FF:000009">
    <property type="entry name" value="Cysteine--tRNA ligase"/>
    <property type="match status" value="1"/>
</dbReference>
<dbReference type="InterPro" id="IPR015273">
    <property type="entry name" value="Cys-tRNA-synt_Ia_DALR"/>
</dbReference>
<sequence length="457" mass="50006">MLRIHNSLTGRKDAFTPRVQGEVGLYVCGVTVYDYCHLGHARFLLVFDSVVRHLEASGLRVNYVRNITDVDDKIIKRAQENDEATEQLTERFVDEFHADCTALGLREADQEPRATVHMPQIIDMVQRLIANGHAYAAANGDVYFSVSSYDNYGALSGKRLDELRIGARIAPGEAKRDALDFVLWKAAKPGEPAWSSPWGEGRPGWHIECSAMSTHCLGDAFDIHGGGMDLKFPHHENEIAQSVCATGASFAATWMHNGFVQVGSEKMSKSLGNFSTIRDLLADYSGETIRHFILGTHYRSPLVYTREALDVAEQGLLRWYTVLDAVKPGASYQASDYTARFVAAMDDDFNTPQAYAVLHEMVKAINTGKTAEPQAAAALAAEFKALAGRLGLLQADPDSVLKAGVALSEADIDARIAARTQAKADKDYALADQIRDELSAAGIQLEDGPAGTTWRRA</sequence>
<evidence type="ECO:0000256" key="5">
    <source>
        <dbReference type="ARBA" id="ARBA00022598"/>
    </source>
</evidence>
<protein>
    <recommendedName>
        <fullName evidence="12">Cysteine--tRNA ligase</fullName>
        <ecNumber evidence="12">6.1.1.16</ecNumber>
    </recommendedName>
    <alternativeName>
        <fullName evidence="12">Cysteinyl-tRNA synthetase</fullName>
        <shortName evidence="12">CysRS</shortName>
    </alternativeName>
</protein>
<feature type="binding site" evidence="12">
    <location>
        <position position="28"/>
    </location>
    <ligand>
        <name>Zn(2+)</name>
        <dbReference type="ChEBI" id="CHEBI:29105"/>
    </ligand>
</feature>
<keyword evidence="11 12" id="KW-0030">Aminoacyl-tRNA synthetase</keyword>
<dbReference type="SUPFAM" id="SSF52374">
    <property type="entry name" value="Nucleotidylyl transferase"/>
    <property type="match status" value="1"/>
</dbReference>
<evidence type="ECO:0000256" key="2">
    <source>
        <dbReference type="ARBA" id="ARBA00005594"/>
    </source>
</evidence>
<dbReference type="Gene3D" id="1.20.120.1910">
    <property type="entry name" value="Cysteine-tRNA ligase, C-terminal anti-codon recognition domain"/>
    <property type="match status" value="1"/>
</dbReference>
<dbReference type="EC" id="6.1.1.16" evidence="12"/>
<feature type="domain" description="Cysteinyl-tRNA synthetase class Ia DALR" evidence="13">
    <location>
        <begin position="340"/>
        <end position="401"/>
    </location>
</feature>
<evidence type="ECO:0000256" key="7">
    <source>
        <dbReference type="ARBA" id="ARBA00022741"/>
    </source>
</evidence>
<dbReference type="SMART" id="SM00840">
    <property type="entry name" value="DALR_2"/>
    <property type="match status" value="1"/>
</dbReference>
<keyword evidence="5 12" id="KW-0436">Ligase</keyword>
<dbReference type="Pfam" id="PF23493">
    <property type="entry name" value="CysS_C"/>
    <property type="match status" value="1"/>
</dbReference>
<evidence type="ECO:0000313" key="15">
    <source>
        <dbReference type="Proteomes" id="UP000192342"/>
    </source>
</evidence>
<dbReference type="PANTHER" id="PTHR10890">
    <property type="entry name" value="CYSTEINYL-TRNA SYNTHETASE"/>
    <property type="match status" value="1"/>
</dbReference>
<evidence type="ECO:0000256" key="8">
    <source>
        <dbReference type="ARBA" id="ARBA00022833"/>
    </source>
</evidence>
<dbReference type="RefSeq" id="WP_083562565.1">
    <property type="nucleotide sequence ID" value="NZ_AQQV01000003.1"/>
</dbReference>
<evidence type="ECO:0000256" key="12">
    <source>
        <dbReference type="HAMAP-Rule" id="MF_00041"/>
    </source>
</evidence>
<keyword evidence="4 12" id="KW-0963">Cytoplasm</keyword>
<dbReference type="OrthoDB" id="9815130at2"/>
<dbReference type="InterPro" id="IPR056411">
    <property type="entry name" value="CysS_C"/>
</dbReference>
<dbReference type="GO" id="GO:0005524">
    <property type="term" value="F:ATP binding"/>
    <property type="evidence" value="ECO:0007669"/>
    <property type="project" value="UniProtKB-UniRule"/>
</dbReference>
<feature type="short sequence motif" description="'HIGH' region" evidence="12">
    <location>
        <begin position="30"/>
        <end position="40"/>
    </location>
</feature>
<keyword evidence="8 12" id="KW-0862">Zinc</keyword>